<dbReference type="InterPro" id="IPR028250">
    <property type="entry name" value="DsbDN"/>
</dbReference>
<accession>A0A942EBJ8</accession>
<protein>
    <recommendedName>
        <fullName evidence="2">Thiol:disulfide interchange protein DsbD N-terminal domain-containing protein</fullName>
    </recommendedName>
</protein>
<sequence>MRPIILSFALSVLVLPAIAGETPWQEVAPGVKIRLISTGQIKPSGHTLMGIEIDMPADTKTYWRVPGESGLPTELDFGATDGVLGHEILWPYPTLDMTGGYLDYVYFGPTVLPIDVALAPGATQVDLSAILGICSDICVPAQAQFSLALDDGSPDRANGLRLRQALAMSPIDWDDYAQPIGDVVFDARTNMLEIPISDPALDPGSLIAATASGEPLFGAPQKSPEPNLVLIPVLGEADHTDLGDQRVELTFMTDMGAFEIERSVAVELAD</sequence>
<organism evidence="3 4">
    <name type="scientific">Devosia litorisediminis</name>
    <dbReference type="NCBI Taxonomy" id="2829817"/>
    <lineage>
        <taxon>Bacteria</taxon>
        <taxon>Pseudomonadati</taxon>
        <taxon>Pseudomonadota</taxon>
        <taxon>Alphaproteobacteria</taxon>
        <taxon>Hyphomicrobiales</taxon>
        <taxon>Devosiaceae</taxon>
        <taxon>Devosia</taxon>
    </lineage>
</organism>
<evidence type="ECO:0000313" key="4">
    <source>
        <dbReference type="Proteomes" id="UP000678281"/>
    </source>
</evidence>
<keyword evidence="1" id="KW-0732">Signal</keyword>
<dbReference type="Proteomes" id="UP000678281">
    <property type="component" value="Unassembled WGS sequence"/>
</dbReference>
<feature type="domain" description="Thiol:disulfide interchange protein DsbD N-terminal" evidence="2">
    <location>
        <begin position="43"/>
        <end position="147"/>
    </location>
</feature>
<reference evidence="3" key="1">
    <citation type="submission" date="2021-04" db="EMBL/GenBank/DDBJ databases">
        <title>Devosia litorisediminis sp. nov., isolated from a sand dune.</title>
        <authorList>
            <person name="Park S."/>
            <person name="Yoon J.-H."/>
        </authorList>
    </citation>
    <scope>NUCLEOTIDE SEQUENCE</scope>
    <source>
        <strain evidence="3">BSSL-BM10</strain>
    </source>
</reference>
<keyword evidence="4" id="KW-1185">Reference proteome</keyword>
<evidence type="ECO:0000256" key="1">
    <source>
        <dbReference type="SAM" id="SignalP"/>
    </source>
</evidence>
<comment type="caution">
    <text evidence="3">The sequence shown here is derived from an EMBL/GenBank/DDBJ whole genome shotgun (WGS) entry which is preliminary data.</text>
</comment>
<dbReference type="AlphaFoldDB" id="A0A942EBJ8"/>
<evidence type="ECO:0000259" key="2">
    <source>
        <dbReference type="Pfam" id="PF11412"/>
    </source>
</evidence>
<feature type="chain" id="PRO_5036842413" description="Thiol:disulfide interchange protein DsbD N-terminal domain-containing protein" evidence="1">
    <location>
        <begin position="20"/>
        <end position="270"/>
    </location>
</feature>
<proteinExistence type="predicted"/>
<gene>
    <name evidence="3" type="ORF">KD146_11690</name>
</gene>
<name>A0A942EBJ8_9HYPH</name>
<evidence type="ECO:0000313" key="3">
    <source>
        <dbReference type="EMBL" id="MBS3849359.1"/>
    </source>
</evidence>
<feature type="signal peptide" evidence="1">
    <location>
        <begin position="1"/>
        <end position="19"/>
    </location>
</feature>
<dbReference type="EMBL" id="JAGXTP010000001">
    <property type="protein sequence ID" value="MBS3849359.1"/>
    <property type="molecule type" value="Genomic_DNA"/>
</dbReference>
<dbReference type="RefSeq" id="WP_212658838.1">
    <property type="nucleotide sequence ID" value="NZ_JAGXTP010000001.1"/>
</dbReference>
<dbReference type="Pfam" id="PF11412">
    <property type="entry name" value="DsbD_N"/>
    <property type="match status" value="1"/>
</dbReference>